<organism evidence="1 2">
    <name type="scientific">Campylobacter hyointestinalis subsp. hyointestinalis</name>
    <dbReference type="NCBI Taxonomy" id="91352"/>
    <lineage>
        <taxon>Bacteria</taxon>
        <taxon>Pseudomonadati</taxon>
        <taxon>Campylobacterota</taxon>
        <taxon>Epsilonproteobacteria</taxon>
        <taxon>Campylobacterales</taxon>
        <taxon>Campylobacteraceae</taxon>
        <taxon>Campylobacter</taxon>
    </lineage>
</organism>
<dbReference type="Proteomes" id="UP000239685">
    <property type="component" value="Unassembled WGS sequence"/>
</dbReference>
<evidence type="ECO:0000313" key="2">
    <source>
        <dbReference type="Proteomes" id="UP000239685"/>
    </source>
</evidence>
<evidence type="ECO:0000313" key="1">
    <source>
        <dbReference type="EMBL" id="PPB72234.1"/>
    </source>
</evidence>
<proteinExistence type="predicted"/>
<comment type="caution">
    <text evidence="1">The sequence shown here is derived from an EMBL/GenBank/DDBJ whole genome shotgun (WGS) entry which is preliminary data.</text>
</comment>
<dbReference type="EMBL" id="NIQP01000003">
    <property type="protein sequence ID" value="PPB72234.1"/>
    <property type="molecule type" value="Genomic_DNA"/>
</dbReference>
<sequence>MYITEIESGDFLTPTQLKRLLGLSIPTQAKMRARQGCFANVAHPLPFIKLGARVLYRKNAIDEWIKANENSGKKKGGGG</sequence>
<gene>
    <name evidence="1" type="ORF">CDQ78_04720</name>
</gene>
<protein>
    <submittedName>
        <fullName evidence="1">DNA-binding protein</fullName>
    </submittedName>
</protein>
<dbReference type="GO" id="GO:0003677">
    <property type="term" value="F:DNA binding"/>
    <property type="evidence" value="ECO:0007669"/>
    <property type="project" value="UniProtKB-KW"/>
</dbReference>
<name>A0A855N3P6_CAMHY</name>
<accession>A0A855N3P6</accession>
<reference evidence="1 2" key="1">
    <citation type="submission" date="2017-06" db="EMBL/GenBank/DDBJ databases">
        <title>Updating the genomic taxonomy and epidemiology of Campylobacter hyointestinalis; discovery in New Zealand farmed ruminants.</title>
        <authorList>
            <person name="Wilkinson D.A."/>
            <person name="Fayaz A."/>
            <person name="Biggs P.J."/>
            <person name="Midwinter A.C."/>
        </authorList>
    </citation>
    <scope>NUCLEOTIDE SEQUENCE [LARGE SCALE GENOMIC DNA]</scope>
    <source>
        <strain evidence="1 2">S1614a</strain>
    </source>
</reference>
<keyword evidence="1" id="KW-0238">DNA-binding</keyword>
<dbReference type="AlphaFoldDB" id="A0A855N3P6"/>
<dbReference type="RefSeq" id="WP_104119577.1">
    <property type="nucleotide sequence ID" value="NZ_NIQP01000003.1"/>
</dbReference>